<feature type="region of interest" description="Disordered" evidence="1">
    <location>
        <begin position="117"/>
        <end position="174"/>
    </location>
</feature>
<dbReference type="PATRIC" id="fig|267747.3.peg.892"/>
<dbReference type="AlphaFoldDB" id="Q6A9F3"/>
<feature type="domain" description="Transposase IS204/IS1001/IS1096/IS1165 DDE" evidence="2">
    <location>
        <begin position="9"/>
        <end position="119"/>
    </location>
</feature>
<dbReference type="Pfam" id="PF01610">
    <property type="entry name" value="DDE_Tnp_ISL3"/>
    <property type="match status" value="1"/>
</dbReference>
<evidence type="ECO:0000313" key="4">
    <source>
        <dbReference type="Proteomes" id="UP000000603"/>
    </source>
</evidence>
<evidence type="ECO:0000256" key="1">
    <source>
        <dbReference type="SAM" id="MobiDB-lite"/>
    </source>
</evidence>
<sequence length="174" mass="18999">MASGSSNAAKRWQQVEITALDPFRDYKHAIDDHLDNATAVLSPFHVVKLAAQALDEARRRVQQAPSGNRGRTSDPLYGIQTILRAGAENLSDKQKHRLATVIDANEAHEKMFITWHKQRNGSGPSTDRSNSTAASPVAPATATTTAYSAAHRRGQHTRTTAKSDEPFIAQQLFG</sequence>
<protein>
    <submittedName>
        <fullName evidence="3">Transposase subunit</fullName>
    </submittedName>
</protein>
<dbReference type="HOGENOM" id="CLU_1538710_0_0_11"/>
<gene>
    <name evidence="3" type="ordered locus">PPA0858</name>
</gene>
<reference evidence="3 4" key="1">
    <citation type="journal article" date="2004" name="Science">
        <title>The complete genome sequence of Propionibacterium acnes, a commensal of human skin.</title>
        <authorList>
            <person name="Bruggemann H."/>
            <person name="Henne A."/>
            <person name="Hoster F."/>
            <person name="Liesegang H."/>
            <person name="Wiezer A."/>
            <person name="Strittmatter A."/>
            <person name="Hujer S."/>
            <person name="Durre P."/>
            <person name="Gottschalk G."/>
        </authorList>
    </citation>
    <scope>NUCLEOTIDE SEQUENCE [LARGE SCALE GENOMIC DNA]</scope>
    <source>
        <strain evidence="4">DSM 16379 / KPA171202</strain>
    </source>
</reference>
<accession>Q6A9F3</accession>
<dbReference type="InterPro" id="IPR002560">
    <property type="entry name" value="Transposase_DDE"/>
</dbReference>
<organism evidence="3 4">
    <name type="scientific">Cutibacterium acnes (strain DSM 16379 / KPA171202)</name>
    <name type="common">Propionibacterium acnes</name>
    <dbReference type="NCBI Taxonomy" id="267747"/>
    <lineage>
        <taxon>Bacteria</taxon>
        <taxon>Bacillati</taxon>
        <taxon>Actinomycetota</taxon>
        <taxon>Actinomycetes</taxon>
        <taxon>Propionibacteriales</taxon>
        <taxon>Propionibacteriaceae</taxon>
        <taxon>Cutibacterium</taxon>
    </lineage>
</organism>
<name>Q6A9F3_CUTAK</name>
<dbReference type="Proteomes" id="UP000000603">
    <property type="component" value="Chromosome"/>
</dbReference>
<evidence type="ECO:0000259" key="2">
    <source>
        <dbReference type="Pfam" id="PF01610"/>
    </source>
</evidence>
<feature type="compositionally biased region" description="Low complexity" evidence="1">
    <location>
        <begin position="131"/>
        <end position="149"/>
    </location>
</feature>
<dbReference type="EnsemblBacteria" id="AAT82613">
    <property type="protein sequence ID" value="AAT82613"/>
    <property type="gene ID" value="PPA0858"/>
</dbReference>
<dbReference type="eggNOG" id="COG3464">
    <property type="taxonomic scope" value="Bacteria"/>
</dbReference>
<proteinExistence type="predicted"/>
<dbReference type="KEGG" id="pac:PPA0858"/>
<dbReference type="RefSeq" id="WP_002531454.1">
    <property type="nucleotide sequence ID" value="NC_006085.1"/>
</dbReference>
<feature type="compositionally biased region" description="Polar residues" evidence="1">
    <location>
        <begin position="120"/>
        <end position="130"/>
    </location>
</feature>
<evidence type="ECO:0000313" key="3">
    <source>
        <dbReference type="EMBL" id="AAT82613.1"/>
    </source>
</evidence>
<dbReference type="EMBL" id="AE017283">
    <property type="protein sequence ID" value="AAT82613.1"/>
    <property type="molecule type" value="Genomic_DNA"/>
</dbReference>